<dbReference type="AlphaFoldDB" id="A0AAE7E2T0"/>
<reference evidence="2 3" key="1">
    <citation type="submission" date="2020-05" db="EMBL/GenBank/DDBJ databases">
        <title>Complete genome sequencing of Campylobacter and Arcobacter type strains.</title>
        <authorList>
            <person name="Miller W.G."/>
            <person name="Yee E."/>
        </authorList>
    </citation>
    <scope>NUCLEOTIDE SEQUENCE [LARGE SCALE GENOMIC DNA]</scope>
    <source>
        <strain evidence="2 3">LMG 26156</strain>
    </source>
</reference>
<protein>
    <submittedName>
        <fullName evidence="2">Uncharacterized protein</fullName>
    </submittedName>
</protein>
<keyword evidence="3" id="KW-1185">Reference proteome</keyword>
<gene>
    <name evidence="2" type="ORF">AVENP_0451</name>
</gene>
<organism evidence="2 3">
    <name type="scientific">Arcobacter venerupis</name>
    <dbReference type="NCBI Taxonomy" id="1054033"/>
    <lineage>
        <taxon>Bacteria</taxon>
        <taxon>Pseudomonadati</taxon>
        <taxon>Campylobacterota</taxon>
        <taxon>Epsilonproteobacteria</taxon>
        <taxon>Campylobacterales</taxon>
        <taxon>Arcobacteraceae</taxon>
        <taxon>Arcobacter</taxon>
    </lineage>
</organism>
<sequence length="246" mass="28431">MEILSTNSNPYSTISSSQTSTTQNSNNSFATLLNTQIEETTEKKETFRVVAFIDKYTSFSSLSPTEERIFRDILADDYFTLAEIQSLSFEQVKKLGDFLDSALYGSGISADKIPLVKSTDIKIGAMFTATKMTDNEDFNKAVFETVQTIDEQIEMLYFFDRLSANLGWNDKRCLIPQRDNPELRKNSTKENWEISDYKKFMEAIVKEYYELVKNPVISEEDRKLYQKLLNDFIILQKKHNEIKSNS</sequence>
<evidence type="ECO:0000313" key="2">
    <source>
        <dbReference type="EMBL" id="QKF66025.1"/>
    </source>
</evidence>
<feature type="region of interest" description="Disordered" evidence="1">
    <location>
        <begin position="1"/>
        <end position="25"/>
    </location>
</feature>
<dbReference type="Proteomes" id="UP000503482">
    <property type="component" value="Chromosome"/>
</dbReference>
<proteinExistence type="predicted"/>
<dbReference type="EMBL" id="CP053840">
    <property type="protein sequence ID" value="QKF66025.1"/>
    <property type="molecule type" value="Genomic_DNA"/>
</dbReference>
<dbReference type="RefSeq" id="WP_128359307.1">
    <property type="nucleotide sequence ID" value="NZ_CP053840.1"/>
</dbReference>
<name>A0AAE7E2T0_9BACT</name>
<evidence type="ECO:0000313" key="3">
    <source>
        <dbReference type="Proteomes" id="UP000503482"/>
    </source>
</evidence>
<dbReference type="KEGG" id="avp:AVENP_0451"/>
<accession>A0AAE7E2T0</accession>
<evidence type="ECO:0000256" key="1">
    <source>
        <dbReference type="SAM" id="MobiDB-lite"/>
    </source>
</evidence>